<organism evidence="1 2">
    <name type="scientific">Corynebacterium marinum DSM 44953</name>
    <dbReference type="NCBI Taxonomy" id="1224162"/>
    <lineage>
        <taxon>Bacteria</taxon>
        <taxon>Bacillati</taxon>
        <taxon>Actinomycetota</taxon>
        <taxon>Actinomycetes</taxon>
        <taxon>Mycobacteriales</taxon>
        <taxon>Corynebacteriaceae</taxon>
        <taxon>Corynebacterium</taxon>
    </lineage>
</organism>
<dbReference type="HOGENOM" id="CLU_120382_0_0_11"/>
<evidence type="ECO:0000313" key="1">
    <source>
        <dbReference type="EMBL" id="AJK67652.1"/>
    </source>
</evidence>
<accession>A0A0B6TCI3</accession>
<name>A0A0B6TCI3_9CORY</name>
<evidence type="ECO:0000313" key="2">
    <source>
        <dbReference type="Proteomes" id="UP000031928"/>
    </source>
</evidence>
<sequence>MINRLRRKNHNAEAITVVEPVRTIPDEFNHGDRLFFTPPGRQPDARLATMTDLSLLLTDDKRPAVLADLAAFADATVAKQSGLSGTAMKGAVAAAKKIDGDIVSKGLNRMLPDVLGDLQPHWQAFRNEGGSDFGAFLAGRSSQVVDSLMAIADRNAESITVAPLAKAYNALRGKAAKVIEPEIPEFGRILQKHMP</sequence>
<reference evidence="1 2" key="1">
    <citation type="submission" date="2014-05" db="EMBL/GenBank/DDBJ databases">
        <title>Complete genome sequence of Corynebacterium marinum DSM 44953.</title>
        <authorList>
            <person name="Schaffert L."/>
            <person name="Albersmeier A."/>
            <person name="Kalinowski J."/>
            <person name="Ruckert C."/>
        </authorList>
    </citation>
    <scope>NUCLEOTIDE SEQUENCE [LARGE SCALE GENOMIC DNA]</scope>
    <source>
        <strain evidence="1 2">DSM 44953</strain>
    </source>
</reference>
<dbReference type="Proteomes" id="UP000031928">
    <property type="component" value="Chromosome"/>
</dbReference>
<dbReference type="KEGG" id="cmq:B840_00035"/>
<proteinExistence type="predicted"/>
<dbReference type="Pfam" id="PF21893">
    <property type="entry name" value="DUF6918"/>
    <property type="match status" value="1"/>
</dbReference>
<dbReference type="InterPro" id="IPR054211">
    <property type="entry name" value="DUF6918"/>
</dbReference>
<dbReference type="STRING" id="1224162.B840_00035"/>
<dbReference type="AlphaFoldDB" id="A0A0B6TCI3"/>
<gene>
    <name evidence="1" type="ORF">B840_00035</name>
</gene>
<dbReference type="EMBL" id="CP007790">
    <property type="protein sequence ID" value="AJK67652.1"/>
    <property type="molecule type" value="Genomic_DNA"/>
</dbReference>
<keyword evidence="2" id="KW-1185">Reference proteome</keyword>
<protein>
    <submittedName>
        <fullName evidence="1">Uncharacterized protein</fullName>
    </submittedName>
</protein>